<gene>
    <name evidence="1" type="ORF">HY912_21520</name>
</gene>
<name>A0A9D6V579_9BACT</name>
<organism evidence="1 2">
    <name type="scientific">Desulfomonile tiedjei</name>
    <dbReference type="NCBI Taxonomy" id="2358"/>
    <lineage>
        <taxon>Bacteria</taxon>
        <taxon>Pseudomonadati</taxon>
        <taxon>Thermodesulfobacteriota</taxon>
        <taxon>Desulfomonilia</taxon>
        <taxon>Desulfomonilales</taxon>
        <taxon>Desulfomonilaceae</taxon>
        <taxon>Desulfomonile</taxon>
    </lineage>
</organism>
<protein>
    <submittedName>
        <fullName evidence="1">Uncharacterized protein</fullName>
    </submittedName>
</protein>
<sequence length="108" mass="12534">MDFRAIQVLSQAVSTLIDEITWDKYGPQELHTPVVTEEKDCHNLDLLLDIMGALTRMMDTRITYVTTEGKVVREWILSILEIGSRYKRELEILELLEKRVGRQLEGKS</sequence>
<evidence type="ECO:0000313" key="2">
    <source>
        <dbReference type="Proteomes" id="UP000807825"/>
    </source>
</evidence>
<evidence type="ECO:0000313" key="1">
    <source>
        <dbReference type="EMBL" id="MBI5252083.1"/>
    </source>
</evidence>
<comment type="caution">
    <text evidence="1">The sequence shown here is derived from an EMBL/GenBank/DDBJ whole genome shotgun (WGS) entry which is preliminary data.</text>
</comment>
<dbReference type="AlphaFoldDB" id="A0A9D6V579"/>
<dbReference type="Proteomes" id="UP000807825">
    <property type="component" value="Unassembled WGS sequence"/>
</dbReference>
<dbReference type="EMBL" id="JACRDE010000562">
    <property type="protein sequence ID" value="MBI5252083.1"/>
    <property type="molecule type" value="Genomic_DNA"/>
</dbReference>
<accession>A0A9D6V579</accession>
<proteinExistence type="predicted"/>
<reference evidence="1" key="1">
    <citation type="submission" date="2020-07" db="EMBL/GenBank/DDBJ databases">
        <title>Huge and variable diversity of episymbiotic CPR bacteria and DPANN archaea in groundwater ecosystems.</title>
        <authorList>
            <person name="He C.Y."/>
            <person name="Keren R."/>
            <person name="Whittaker M."/>
            <person name="Farag I.F."/>
            <person name="Doudna J."/>
            <person name="Cate J.H.D."/>
            <person name="Banfield J.F."/>
        </authorList>
    </citation>
    <scope>NUCLEOTIDE SEQUENCE</scope>
    <source>
        <strain evidence="1">NC_groundwater_1664_Pr3_B-0.1um_52_9</strain>
    </source>
</reference>